<organism evidence="2">
    <name type="scientific">mine drainage metagenome</name>
    <dbReference type="NCBI Taxonomy" id="410659"/>
    <lineage>
        <taxon>unclassified sequences</taxon>
        <taxon>metagenomes</taxon>
        <taxon>ecological metagenomes</taxon>
    </lineage>
</organism>
<comment type="caution">
    <text evidence="2">The sequence shown here is derived from an EMBL/GenBank/DDBJ whole genome shotgun (WGS) entry which is preliminary data.</text>
</comment>
<name>A0A1J5PN90_9ZZZZ</name>
<evidence type="ECO:0000256" key="1">
    <source>
        <dbReference type="SAM" id="MobiDB-lite"/>
    </source>
</evidence>
<protein>
    <submittedName>
        <fullName evidence="2">Uncharacterized protein</fullName>
    </submittedName>
</protein>
<accession>A0A1J5PN90</accession>
<reference evidence="2" key="1">
    <citation type="submission" date="2016-10" db="EMBL/GenBank/DDBJ databases">
        <title>Sequence of Gallionella enrichment culture.</title>
        <authorList>
            <person name="Poehlein A."/>
            <person name="Muehling M."/>
            <person name="Daniel R."/>
        </authorList>
    </citation>
    <scope>NUCLEOTIDE SEQUENCE</scope>
</reference>
<gene>
    <name evidence="2" type="ORF">GALL_457610</name>
</gene>
<dbReference type="EMBL" id="MLJW01003198">
    <property type="protein sequence ID" value="OIQ72610.1"/>
    <property type="molecule type" value="Genomic_DNA"/>
</dbReference>
<evidence type="ECO:0000313" key="2">
    <source>
        <dbReference type="EMBL" id="OIQ72610.1"/>
    </source>
</evidence>
<sequence length="340" mass="35381">MRGAREEGGGGIEAQRLVDDLTDVGQPWDVGCGGGAGAKDRLRLVPRTGLHGLIEGGEVERPGEGEGGGVVPRDDEGQQVIAQLCRGHAAVGGGVLAIQQQVKQVGDRVGPTGAAGVDRGVGDPLHIAHRLGGTDAAKARNPCGRADHVQQRNPRGVGDVVVDGTVHDRAVESIAAGQGNVGDHLKRGGDHFIEQVGGAAGGGVKSRGGMFGGARHHRGKVGDVAVRENRGCDAALPVPMRAFRDEQAVTDRGAQNHLGHVGFGVILDRIAQDASVRLWVHHHVPALAGAARDDGNVGGELWDQLQHITARVAERAEDAQRLCHQRHLNRRGGCGGGKKR</sequence>
<proteinExistence type="predicted"/>
<feature type="region of interest" description="Disordered" evidence="1">
    <location>
        <begin position="55"/>
        <end position="74"/>
    </location>
</feature>
<dbReference type="AlphaFoldDB" id="A0A1J5PN90"/>